<proteinExistence type="predicted"/>
<organism evidence="2 3">
    <name type="scientific">Pleurodeles waltl</name>
    <name type="common">Iberian ribbed newt</name>
    <dbReference type="NCBI Taxonomy" id="8319"/>
    <lineage>
        <taxon>Eukaryota</taxon>
        <taxon>Metazoa</taxon>
        <taxon>Chordata</taxon>
        <taxon>Craniata</taxon>
        <taxon>Vertebrata</taxon>
        <taxon>Euteleostomi</taxon>
        <taxon>Amphibia</taxon>
        <taxon>Batrachia</taxon>
        <taxon>Caudata</taxon>
        <taxon>Salamandroidea</taxon>
        <taxon>Salamandridae</taxon>
        <taxon>Pleurodelinae</taxon>
        <taxon>Pleurodeles</taxon>
    </lineage>
</organism>
<gene>
    <name evidence="2" type="ORF">NDU88_001810</name>
</gene>
<feature type="compositionally biased region" description="Polar residues" evidence="1">
    <location>
        <begin position="82"/>
        <end position="96"/>
    </location>
</feature>
<feature type="region of interest" description="Disordered" evidence="1">
    <location>
        <begin position="123"/>
        <end position="169"/>
    </location>
</feature>
<dbReference type="EMBL" id="JANPWB010000011">
    <property type="protein sequence ID" value="KAJ1123339.1"/>
    <property type="molecule type" value="Genomic_DNA"/>
</dbReference>
<keyword evidence="3" id="KW-1185">Reference proteome</keyword>
<accession>A0AAV7P893</accession>
<protein>
    <submittedName>
        <fullName evidence="2">Uncharacterized protein</fullName>
    </submittedName>
</protein>
<reference evidence="2" key="1">
    <citation type="journal article" date="2022" name="bioRxiv">
        <title>Sequencing and chromosome-scale assembly of the giantPleurodeles waltlgenome.</title>
        <authorList>
            <person name="Brown T."/>
            <person name="Elewa A."/>
            <person name="Iarovenko S."/>
            <person name="Subramanian E."/>
            <person name="Araus A.J."/>
            <person name="Petzold A."/>
            <person name="Susuki M."/>
            <person name="Suzuki K.-i.T."/>
            <person name="Hayashi T."/>
            <person name="Toyoda A."/>
            <person name="Oliveira C."/>
            <person name="Osipova E."/>
            <person name="Leigh N.D."/>
            <person name="Simon A."/>
            <person name="Yun M.H."/>
        </authorList>
    </citation>
    <scope>NUCLEOTIDE SEQUENCE</scope>
    <source>
        <strain evidence="2">20211129_DDA</strain>
        <tissue evidence="2">Liver</tissue>
    </source>
</reference>
<name>A0AAV7P893_PLEWA</name>
<feature type="region of interest" description="Disordered" evidence="1">
    <location>
        <begin position="80"/>
        <end position="101"/>
    </location>
</feature>
<evidence type="ECO:0000313" key="3">
    <source>
        <dbReference type="Proteomes" id="UP001066276"/>
    </source>
</evidence>
<dbReference type="Proteomes" id="UP001066276">
    <property type="component" value="Chromosome 7"/>
</dbReference>
<comment type="caution">
    <text evidence="2">The sequence shown here is derived from an EMBL/GenBank/DDBJ whole genome shotgun (WGS) entry which is preliminary data.</text>
</comment>
<sequence>MWRFEYTTLVEMRSRPDISIDGSEGDLGEGTFYDDSLGSFEHDLVYAFDAGVRHAVNVALAQAIQPIKHHLSGFAEQHGWVPQTSSQEELPFSQVSGLGANPHQADFEQLVQALNKKHGYSSLQLLHPGDESKGDSDSTSSNSSDRDSDSPPRKRKSKYRHSTASAHSL</sequence>
<evidence type="ECO:0000256" key="1">
    <source>
        <dbReference type="SAM" id="MobiDB-lite"/>
    </source>
</evidence>
<evidence type="ECO:0000313" key="2">
    <source>
        <dbReference type="EMBL" id="KAJ1123339.1"/>
    </source>
</evidence>
<dbReference type="AlphaFoldDB" id="A0AAV7P893"/>